<feature type="chain" id="PRO_5035712409" description="Peptidase S1 domain-containing protein" evidence="1">
    <location>
        <begin position="20"/>
        <end position="275"/>
    </location>
</feature>
<evidence type="ECO:0000313" key="2">
    <source>
        <dbReference type="EMBL" id="CAB3236661.1"/>
    </source>
</evidence>
<proteinExistence type="predicted"/>
<reference evidence="2 3" key="1">
    <citation type="submission" date="2020-04" db="EMBL/GenBank/DDBJ databases">
        <authorList>
            <person name="Wallbank WR R."/>
            <person name="Pardo Diaz C."/>
            <person name="Kozak K."/>
            <person name="Martin S."/>
            <person name="Jiggins C."/>
            <person name="Moest M."/>
            <person name="Warren A I."/>
            <person name="Byers J.R.P. K."/>
            <person name="Montejo-Kovacevich G."/>
            <person name="Yen C E."/>
        </authorList>
    </citation>
    <scope>NUCLEOTIDE SEQUENCE [LARGE SCALE GENOMIC DNA]</scope>
</reference>
<protein>
    <recommendedName>
        <fullName evidence="4">Peptidase S1 domain-containing protein</fullName>
    </recommendedName>
</protein>
<dbReference type="SUPFAM" id="SSF50494">
    <property type="entry name" value="Trypsin-like serine proteases"/>
    <property type="match status" value="1"/>
</dbReference>
<dbReference type="OrthoDB" id="7422719at2759"/>
<dbReference type="Proteomes" id="UP000494106">
    <property type="component" value="Unassembled WGS sequence"/>
</dbReference>
<keyword evidence="3" id="KW-1185">Reference proteome</keyword>
<evidence type="ECO:0000256" key="1">
    <source>
        <dbReference type="SAM" id="SignalP"/>
    </source>
</evidence>
<feature type="signal peptide" evidence="1">
    <location>
        <begin position="1"/>
        <end position="19"/>
    </location>
</feature>
<comment type="caution">
    <text evidence="2">The sequence shown here is derived from an EMBL/GenBank/DDBJ whole genome shotgun (WGS) entry which is preliminary data.</text>
</comment>
<evidence type="ECO:0000313" key="3">
    <source>
        <dbReference type="Proteomes" id="UP000494106"/>
    </source>
</evidence>
<dbReference type="EMBL" id="CADEBC010000488">
    <property type="protein sequence ID" value="CAB3236661.1"/>
    <property type="molecule type" value="Genomic_DNA"/>
</dbReference>
<gene>
    <name evidence="2" type="ORF">APLA_LOCUS6623</name>
</gene>
<dbReference type="AlphaFoldDB" id="A0A8S0ZXC8"/>
<dbReference type="InterPro" id="IPR009003">
    <property type="entry name" value="Peptidase_S1_PA"/>
</dbReference>
<evidence type="ECO:0008006" key="4">
    <source>
        <dbReference type="Google" id="ProtNLM"/>
    </source>
</evidence>
<dbReference type="InterPro" id="IPR043504">
    <property type="entry name" value="Peptidase_S1_PA_chymotrypsin"/>
</dbReference>
<keyword evidence="1" id="KW-0732">Signal</keyword>
<accession>A0A8S0ZXC8</accession>
<dbReference type="Gene3D" id="2.40.10.10">
    <property type="entry name" value="Trypsin-like serine proteases"/>
    <property type="match status" value="2"/>
</dbReference>
<name>A0A8S0ZXC8_ARCPL</name>
<organism evidence="2 3">
    <name type="scientific">Arctia plantaginis</name>
    <name type="common">Wood tiger moth</name>
    <name type="synonym">Phalaena plantaginis</name>
    <dbReference type="NCBI Taxonomy" id="874455"/>
    <lineage>
        <taxon>Eukaryota</taxon>
        <taxon>Metazoa</taxon>
        <taxon>Ecdysozoa</taxon>
        <taxon>Arthropoda</taxon>
        <taxon>Hexapoda</taxon>
        <taxon>Insecta</taxon>
        <taxon>Pterygota</taxon>
        <taxon>Neoptera</taxon>
        <taxon>Endopterygota</taxon>
        <taxon>Lepidoptera</taxon>
        <taxon>Glossata</taxon>
        <taxon>Ditrysia</taxon>
        <taxon>Noctuoidea</taxon>
        <taxon>Erebidae</taxon>
        <taxon>Arctiinae</taxon>
        <taxon>Arctia</taxon>
    </lineage>
</organism>
<sequence>MLVWLVILVLLVFLSYNESKPQGLKYTWIPDSAQFDYMVGISYRDVPVCSGAIIKIYVVLTAASPMRYHNINHGPVTDSLKAHVIYHEWDKSVAIEVESNYFQTKFFNHSTEAFEKSGIYAPVHDLACLALTRQLPTDASALSVRHPIRKHRSIKEVFKSTGVFTIVGHGYADRLHVQQNIQLEAVDYLVDDVLVDCDEWIPRSWGYFVCLLNVDNFVGISSGAALLHNGVFVAVGSFSLTRGSETILLLTDLRKYKSFHLFRDEYNGTQKQTMW</sequence>